<dbReference type="InterPro" id="IPR058913">
    <property type="entry name" value="Integrase_dom_put"/>
</dbReference>
<dbReference type="PANTHER" id="PTHR46791">
    <property type="entry name" value="EXPRESSED PROTEIN"/>
    <property type="match status" value="1"/>
</dbReference>
<proteinExistence type="predicted"/>
<evidence type="ECO:0000313" key="2">
    <source>
        <dbReference type="EMBL" id="KAK2558718.1"/>
    </source>
</evidence>
<comment type="caution">
    <text evidence="2">The sequence shown here is derived from an EMBL/GenBank/DDBJ whole genome shotgun (WGS) entry which is preliminary data.</text>
</comment>
<dbReference type="EMBL" id="JARQWQ010000043">
    <property type="protein sequence ID" value="KAK2558718.1"/>
    <property type="molecule type" value="Genomic_DNA"/>
</dbReference>
<name>A0AAD9QCI1_ACRCE</name>
<reference evidence="2" key="1">
    <citation type="journal article" date="2023" name="G3 (Bethesda)">
        <title>Whole genome assembly and annotation of the endangered Caribbean coral Acropora cervicornis.</title>
        <authorList>
            <person name="Selwyn J.D."/>
            <person name="Vollmer S.V."/>
        </authorList>
    </citation>
    <scope>NUCLEOTIDE SEQUENCE</scope>
    <source>
        <strain evidence="2">K2</strain>
    </source>
</reference>
<dbReference type="PANTHER" id="PTHR46791:SF5">
    <property type="entry name" value="CLR5 DOMAIN-CONTAINING PROTEIN-RELATED"/>
    <property type="match status" value="1"/>
</dbReference>
<evidence type="ECO:0000313" key="3">
    <source>
        <dbReference type="Proteomes" id="UP001249851"/>
    </source>
</evidence>
<keyword evidence="3" id="KW-1185">Reference proteome</keyword>
<feature type="domain" description="Integrase core" evidence="1">
    <location>
        <begin position="218"/>
        <end position="250"/>
    </location>
</feature>
<dbReference type="Proteomes" id="UP001249851">
    <property type="component" value="Unassembled WGS sequence"/>
</dbReference>
<gene>
    <name evidence="2" type="ORF">P5673_018924</name>
</gene>
<reference evidence="2" key="2">
    <citation type="journal article" date="2023" name="Science">
        <title>Genomic signatures of disease resistance in endangered staghorn corals.</title>
        <authorList>
            <person name="Vollmer S.V."/>
            <person name="Selwyn J.D."/>
            <person name="Despard B.A."/>
            <person name="Roesel C.L."/>
        </authorList>
    </citation>
    <scope>NUCLEOTIDE SEQUENCE</scope>
    <source>
        <strain evidence="2">K2</strain>
    </source>
</reference>
<organism evidence="2 3">
    <name type="scientific">Acropora cervicornis</name>
    <name type="common">Staghorn coral</name>
    <dbReference type="NCBI Taxonomy" id="6130"/>
    <lineage>
        <taxon>Eukaryota</taxon>
        <taxon>Metazoa</taxon>
        <taxon>Cnidaria</taxon>
        <taxon>Anthozoa</taxon>
        <taxon>Hexacorallia</taxon>
        <taxon>Scleractinia</taxon>
        <taxon>Astrocoeniina</taxon>
        <taxon>Acroporidae</taxon>
        <taxon>Acropora</taxon>
    </lineage>
</organism>
<dbReference type="Pfam" id="PF24764">
    <property type="entry name" value="rva_4"/>
    <property type="match status" value="1"/>
</dbReference>
<dbReference type="AlphaFoldDB" id="A0AAD9QCI1"/>
<accession>A0AAD9QCI1</accession>
<sequence length="326" mass="37428">MAGLSNIGGSDNSLKSFFDKTEMVIAEAEICLSTLTEAGERVKRLHQGLSQAGETVFILKERAAEVGFDNLQMERFHRDMEELSSNLTRLRVFFENRGDELNSNAVPLNDLVYRSQRTYTGMKGQHKFDMANGHFKFLRDMHFSWEKIAELLGISTKTLSRRRKEFQINDEESFLSLTDEELVTIMQEIMNVTPGIGQIRMLGALKSRGIRVQRWRVRSLQEFVNQWNHRGISTERGLSPLQLWTQGILGADRYSPLDIVLSDDELFYYGVDREQALDTGEEENVVVPETVLSLSDQRITHLHSLFPNSLDRMDNIEKYAQDVDTV</sequence>
<evidence type="ECO:0000259" key="1">
    <source>
        <dbReference type="Pfam" id="PF24764"/>
    </source>
</evidence>
<protein>
    <recommendedName>
        <fullName evidence="1">Integrase core domain-containing protein</fullName>
    </recommendedName>
</protein>